<evidence type="ECO:0000313" key="7">
    <source>
        <dbReference type="Proteomes" id="UP000638836"/>
    </source>
</evidence>
<keyword evidence="2 5" id="KW-0812">Transmembrane</keyword>
<evidence type="ECO:0000256" key="3">
    <source>
        <dbReference type="ARBA" id="ARBA00022989"/>
    </source>
</evidence>
<feature type="transmembrane region" description="Helical" evidence="5">
    <location>
        <begin position="80"/>
        <end position="97"/>
    </location>
</feature>
<feature type="transmembrane region" description="Helical" evidence="5">
    <location>
        <begin position="117"/>
        <end position="141"/>
    </location>
</feature>
<evidence type="ECO:0000313" key="6">
    <source>
        <dbReference type="EMBL" id="MBC9825295.1"/>
    </source>
</evidence>
<dbReference type="Proteomes" id="UP000638836">
    <property type="component" value="Unassembled WGS sequence"/>
</dbReference>
<evidence type="ECO:0000256" key="5">
    <source>
        <dbReference type="SAM" id="Phobius"/>
    </source>
</evidence>
<keyword evidence="3 5" id="KW-1133">Transmembrane helix</keyword>
<name>A0ABR7TCX0_9LACT</name>
<evidence type="ECO:0000256" key="4">
    <source>
        <dbReference type="ARBA" id="ARBA00023136"/>
    </source>
</evidence>
<dbReference type="Pfam" id="PF02674">
    <property type="entry name" value="Colicin_V"/>
    <property type="match status" value="1"/>
</dbReference>
<dbReference type="PANTHER" id="PTHR37306">
    <property type="entry name" value="COLICIN V PRODUCTION PROTEIN"/>
    <property type="match status" value="1"/>
</dbReference>
<comment type="subcellular location">
    <subcellularLocation>
        <location evidence="1">Membrane</location>
        <topology evidence="1">Multi-pass membrane protein</topology>
    </subcellularLocation>
</comment>
<dbReference type="InterPro" id="IPR003825">
    <property type="entry name" value="Colicin-V_CvpA"/>
</dbReference>
<dbReference type="EMBL" id="WNJQ01000003">
    <property type="protein sequence ID" value="MBC9825295.1"/>
    <property type="molecule type" value="Genomic_DNA"/>
</dbReference>
<evidence type="ECO:0000256" key="2">
    <source>
        <dbReference type="ARBA" id="ARBA00022692"/>
    </source>
</evidence>
<keyword evidence="7" id="KW-1185">Reference proteome</keyword>
<accession>A0ABR7TCX0</accession>
<gene>
    <name evidence="6" type="ORF">GLO26_05535</name>
</gene>
<evidence type="ECO:0000256" key="1">
    <source>
        <dbReference type="ARBA" id="ARBA00004141"/>
    </source>
</evidence>
<dbReference type="PANTHER" id="PTHR37306:SF1">
    <property type="entry name" value="COLICIN V PRODUCTION PROTEIN"/>
    <property type="match status" value="1"/>
</dbReference>
<comment type="caution">
    <text evidence="6">The sequence shown here is derived from an EMBL/GenBank/DDBJ whole genome shotgun (WGS) entry which is preliminary data.</text>
</comment>
<organism evidence="6 7">
    <name type="scientific">Carnobacterium inhibens</name>
    <dbReference type="NCBI Taxonomy" id="147709"/>
    <lineage>
        <taxon>Bacteria</taxon>
        <taxon>Bacillati</taxon>
        <taxon>Bacillota</taxon>
        <taxon>Bacilli</taxon>
        <taxon>Lactobacillales</taxon>
        <taxon>Carnobacteriaceae</taxon>
        <taxon>Carnobacterium</taxon>
    </lineage>
</organism>
<sequence length="183" mass="20193">MLMTVIIVLLLAIGAYSGARRGLILQLVLTIGYFISYLLAGKYYQTLGSHLELIVPYPSASESSQFVFYNQALGFDLDGAFYNGVAFILILFVGWLITRFVGGLLNSLTFIPVLKQLNALGGAILNVIVSYVAIFLVLFLLTMVPIDAIQEAFNTSWLARTIVEDTPVISAQLYNLWIETSLK</sequence>
<proteinExistence type="predicted"/>
<protein>
    <submittedName>
        <fullName evidence="6">CvpA family protein</fullName>
    </submittedName>
</protein>
<keyword evidence="4 5" id="KW-0472">Membrane</keyword>
<feature type="transmembrane region" description="Helical" evidence="5">
    <location>
        <begin position="27"/>
        <end position="44"/>
    </location>
</feature>
<reference evidence="6 7" key="1">
    <citation type="journal article" date="2020" name="Microorganisms">
        <title>New Insight into Antimicrobial Compounds from Food and Marine-Sourced Carnobacterium Species through Phenotype and Genome Analyses.</title>
        <authorList>
            <person name="Begrem S."/>
            <person name="Ivaniuk F."/>
            <person name="Gigout-Chevalier F."/>
            <person name="Kolypczuk L."/>
            <person name="Bonnetot S."/>
            <person name="Leroi F."/>
            <person name="Grovel O."/>
            <person name="Delbarre-Ladrat C."/>
            <person name="Passerini D."/>
        </authorList>
    </citation>
    <scope>NUCLEOTIDE SEQUENCE [LARGE SCALE GENOMIC DNA]</scope>
    <source>
        <strain evidence="6 7">MIP2551</strain>
    </source>
</reference>
<dbReference type="RefSeq" id="WP_023177108.1">
    <property type="nucleotide sequence ID" value="NZ_JAMAYM010000003.1"/>
</dbReference>